<dbReference type="OrthoDB" id="5329403at2759"/>
<feature type="compositionally biased region" description="Polar residues" evidence="1">
    <location>
        <begin position="106"/>
        <end position="138"/>
    </location>
</feature>
<dbReference type="EMBL" id="GL876970">
    <property type="protein sequence ID" value="KLU87267.1"/>
    <property type="molecule type" value="Genomic_DNA"/>
</dbReference>
<reference evidence="3" key="5">
    <citation type="submission" date="2015-06" db="UniProtKB">
        <authorList>
            <consortium name="EnsemblFungi"/>
        </authorList>
    </citation>
    <scope>IDENTIFICATION</scope>
    <source>
        <strain evidence="3">ATCC 64411</strain>
    </source>
</reference>
<dbReference type="eggNOG" id="ENOG502SGJJ">
    <property type="taxonomic scope" value="Eukaryota"/>
</dbReference>
<protein>
    <submittedName>
        <fullName evidence="2 3">Uncharacterized protein</fullName>
    </submittedName>
</protein>
<feature type="region of interest" description="Disordered" evidence="1">
    <location>
        <begin position="1"/>
        <end position="138"/>
    </location>
</feature>
<feature type="compositionally biased region" description="Polar residues" evidence="1">
    <location>
        <begin position="76"/>
        <end position="90"/>
    </location>
</feature>
<sequence length="807" mass="85485">MAPSTTGGPGPAPAVNGTNNQQLGQRRPVNTKGAPTQKKPHVVPVLPLPLTKPRPRNAQTTAITSSSPTAGDHNAKSPTTTASVRSTSLPSPVEVGLPSIDALVITPNNTNGADSSAPKSHSAPNGSGLEQNKQQATADATVGVEPALFAGTLQDPDPRTTTTTNTTTREPLATYRSTNAIPLSLLSPTSLNGYAPSHPPRGKENIPPTANGFAMAQQPPVFGLPRNPMHHPQLSLSDSSMMGGAHADSNNNNSTSPVPPEAGRYRRPAHLNLPPFPTYPPPTGSMVGHVSPFVPGIPHYPAHGDYHVLPANAHGMAGAPPSTPHSFHGSQASNPPDGATGFEENGYHHRPQPPMATNGAGAVYGGVQNPGFPPGPGSATVPDFFNSRSLELARMLQREAREYIELNFNNRDTSDCQLIVTFLGDSDGRPWRTPIFLHGHRLILGFSPALRAHLHGHPNSGGTLGMASDDQHLRNDVLWICLGSLYGRPIPERPESDPFMAAAYVAAGHFLQLGAIAMKGAEDIVRLMNTWVHLETACVIALGGAVHQFPGSNPTQSASDVILPYGPASERILVAIEGFIIHNFPHNYVVDPKYPYPRYARIPAYDDVYKGDKEAMMAPSVDEATGIPIRHEGLRYSNPLLSQIKFGDVPLPSNGSAAAAPQAQGPEPKKTAILADRLAACEPNPNRLLTSVLANLPFGVLKNILESNGLGKGPGQPVTGWPTMKARCKIMSQVVAERERRRIDAVSAVLANAAADPSVKRRLASPYPPRGGPADGWDVLGWREEVAGSDQAPQLVRAWAPLPPSTP</sequence>
<reference evidence="4" key="2">
    <citation type="submission" date="2010-05" db="EMBL/GenBank/DDBJ databases">
        <title>The genome sequence of Magnaporthe poae strain ATCC 64411.</title>
        <authorList>
            <person name="Ma L.-J."/>
            <person name="Dead R."/>
            <person name="Young S."/>
            <person name="Zeng Q."/>
            <person name="Koehrsen M."/>
            <person name="Alvarado L."/>
            <person name="Berlin A."/>
            <person name="Chapman S.B."/>
            <person name="Chen Z."/>
            <person name="Freedman E."/>
            <person name="Gellesch M."/>
            <person name="Goldberg J."/>
            <person name="Griggs A."/>
            <person name="Gujja S."/>
            <person name="Heilman E.R."/>
            <person name="Heiman D."/>
            <person name="Hepburn T."/>
            <person name="Howarth C."/>
            <person name="Jen D."/>
            <person name="Larson L."/>
            <person name="Mehta T."/>
            <person name="Neiman D."/>
            <person name="Pearson M."/>
            <person name="Roberts A."/>
            <person name="Saif S."/>
            <person name="Shea T."/>
            <person name="Shenoy N."/>
            <person name="Sisk P."/>
            <person name="Stolte C."/>
            <person name="Sykes S."/>
            <person name="Walk T."/>
            <person name="White J."/>
            <person name="Yandava C."/>
            <person name="Haas B."/>
            <person name="Nusbaum C."/>
            <person name="Birren B."/>
        </authorList>
    </citation>
    <scope>NUCLEOTIDE SEQUENCE [LARGE SCALE GENOMIC DNA]</scope>
    <source>
        <strain evidence="4">ATCC 64411 / 73-15</strain>
    </source>
</reference>
<dbReference type="EMBL" id="ADBL01001506">
    <property type="status" value="NOT_ANNOTATED_CDS"/>
    <property type="molecule type" value="Genomic_DNA"/>
</dbReference>
<reference evidence="2" key="3">
    <citation type="submission" date="2011-03" db="EMBL/GenBank/DDBJ databases">
        <title>Annotation of Magnaporthe poae ATCC 64411.</title>
        <authorList>
            <person name="Ma L.-J."/>
            <person name="Dead R."/>
            <person name="Young S.K."/>
            <person name="Zeng Q."/>
            <person name="Gargeya S."/>
            <person name="Fitzgerald M."/>
            <person name="Haas B."/>
            <person name="Abouelleil A."/>
            <person name="Alvarado L."/>
            <person name="Arachchi H.M."/>
            <person name="Berlin A."/>
            <person name="Brown A."/>
            <person name="Chapman S.B."/>
            <person name="Chen Z."/>
            <person name="Dunbar C."/>
            <person name="Freedman E."/>
            <person name="Gearin G."/>
            <person name="Gellesch M."/>
            <person name="Goldberg J."/>
            <person name="Griggs A."/>
            <person name="Gujja S."/>
            <person name="Heiman D."/>
            <person name="Howarth C."/>
            <person name="Larson L."/>
            <person name="Lui A."/>
            <person name="MacDonald P.J.P."/>
            <person name="Mehta T."/>
            <person name="Montmayeur A."/>
            <person name="Murphy C."/>
            <person name="Neiman D."/>
            <person name="Pearson M."/>
            <person name="Priest M."/>
            <person name="Roberts A."/>
            <person name="Saif S."/>
            <person name="Shea T."/>
            <person name="Shenoy N."/>
            <person name="Sisk P."/>
            <person name="Stolte C."/>
            <person name="Sykes S."/>
            <person name="Yandava C."/>
            <person name="Wortman J."/>
            <person name="Nusbaum C."/>
            <person name="Birren B."/>
        </authorList>
    </citation>
    <scope>NUCLEOTIDE SEQUENCE</scope>
    <source>
        <strain evidence="2">ATCC 64411</strain>
    </source>
</reference>
<dbReference type="Proteomes" id="UP000011715">
    <property type="component" value="Unassembled WGS sequence"/>
</dbReference>
<dbReference type="VEuPathDB" id="FungiDB:MAPG_06268"/>
<feature type="region of interest" description="Disordered" evidence="1">
    <location>
        <begin position="148"/>
        <end position="167"/>
    </location>
</feature>
<evidence type="ECO:0000313" key="4">
    <source>
        <dbReference type="Proteomes" id="UP000011715"/>
    </source>
</evidence>
<evidence type="ECO:0000313" key="2">
    <source>
        <dbReference type="EMBL" id="KLU87267.1"/>
    </source>
</evidence>
<dbReference type="AlphaFoldDB" id="A0A0C4E1K4"/>
<name>A0A0C4E1K4_MAGP6</name>
<feature type="compositionally biased region" description="Polar residues" evidence="1">
    <location>
        <begin position="57"/>
        <end position="69"/>
    </location>
</feature>
<reference evidence="3" key="4">
    <citation type="journal article" date="2015" name="G3 (Bethesda)">
        <title>Genome sequences of three phytopathogenic species of the Magnaporthaceae family of fungi.</title>
        <authorList>
            <person name="Okagaki L.H."/>
            <person name="Nunes C.C."/>
            <person name="Sailsbery J."/>
            <person name="Clay B."/>
            <person name="Brown D."/>
            <person name="John T."/>
            <person name="Oh Y."/>
            <person name="Young N."/>
            <person name="Fitzgerald M."/>
            <person name="Haas B.J."/>
            <person name="Zeng Q."/>
            <person name="Young S."/>
            <person name="Adiconis X."/>
            <person name="Fan L."/>
            <person name="Levin J.Z."/>
            <person name="Mitchell T.K."/>
            <person name="Okubara P.A."/>
            <person name="Farman M.L."/>
            <person name="Kohn L.M."/>
            <person name="Birren B."/>
            <person name="Ma L.-J."/>
            <person name="Dean R.A."/>
        </authorList>
    </citation>
    <scope>NUCLEOTIDE SEQUENCE</scope>
    <source>
        <strain evidence="3">ATCC 64411 / 73-15</strain>
    </source>
</reference>
<reference evidence="2" key="1">
    <citation type="submission" date="2010-05" db="EMBL/GenBank/DDBJ databases">
        <title>The Genome Sequence of Magnaporthe poae strain ATCC 64411.</title>
        <authorList>
            <consortium name="The Broad Institute Genome Sequencing Platform"/>
            <consortium name="Broad Institute Genome Sequencing Center for Infectious Disease"/>
            <person name="Ma L.-J."/>
            <person name="Dead R."/>
            <person name="Young S."/>
            <person name="Zeng Q."/>
            <person name="Koehrsen M."/>
            <person name="Alvarado L."/>
            <person name="Berlin A."/>
            <person name="Chapman S.B."/>
            <person name="Chen Z."/>
            <person name="Freedman E."/>
            <person name="Gellesch M."/>
            <person name="Goldberg J."/>
            <person name="Griggs A."/>
            <person name="Gujja S."/>
            <person name="Heilman E.R."/>
            <person name="Heiman D."/>
            <person name="Hepburn T."/>
            <person name="Howarth C."/>
            <person name="Jen D."/>
            <person name="Larson L."/>
            <person name="Mehta T."/>
            <person name="Neiman D."/>
            <person name="Pearson M."/>
            <person name="Roberts A."/>
            <person name="Saif S."/>
            <person name="Shea T."/>
            <person name="Shenoy N."/>
            <person name="Sisk P."/>
            <person name="Stolte C."/>
            <person name="Sykes S."/>
            <person name="Walk T."/>
            <person name="White J."/>
            <person name="Yandava C."/>
            <person name="Haas B."/>
            <person name="Nusbaum C."/>
            <person name="Birren B."/>
        </authorList>
    </citation>
    <scope>NUCLEOTIDE SEQUENCE</scope>
    <source>
        <strain evidence="2">ATCC 64411</strain>
    </source>
</reference>
<feature type="region of interest" description="Disordered" evidence="1">
    <location>
        <begin position="226"/>
        <end position="269"/>
    </location>
</feature>
<proteinExistence type="predicted"/>
<dbReference type="OMA" id="SDSFYMA"/>
<evidence type="ECO:0000313" key="3">
    <source>
        <dbReference type="EnsemblFungi" id="MAPG_06268T0"/>
    </source>
</evidence>
<keyword evidence="4" id="KW-1185">Reference proteome</keyword>
<evidence type="ECO:0000256" key="1">
    <source>
        <dbReference type="SAM" id="MobiDB-lite"/>
    </source>
</evidence>
<organism evidence="3 4">
    <name type="scientific">Magnaporthiopsis poae (strain ATCC 64411 / 73-15)</name>
    <name type="common">Kentucky bluegrass fungus</name>
    <name type="synonym">Magnaporthe poae</name>
    <dbReference type="NCBI Taxonomy" id="644358"/>
    <lineage>
        <taxon>Eukaryota</taxon>
        <taxon>Fungi</taxon>
        <taxon>Dikarya</taxon>
        <taxon>Ascomycota</taxon>
        <taxon>Pezizomycotina</taxon>
        <taxon>Sordariomycetes</taxon>
        <taxon>Sordariomycetidae</taxon>
        <taxon>Magnaporthales</taxon>
        <taxon>Magnaporthaceae</taxon>
        <taxon>Magnaporthiopsis</taxon>
    </lineage>
</organism>
<accession>A0A0C4E1K4</accession>
<gene>
    <name evidence="2" type="ORF">MAPG_06268</name>
</gene>
<dbReference type="EnsemblFungi" id="MAPG_06268T0">
    <property type="protein sequence ID" value="MAPG_06268T0"/>
    <property type="gene ID" value="MAPG_06268"/>
</dbReference>